<dbReference type="SUPFAM" id="SSF46894">
    <property type="entry name" value="C-terminal effector domain of the bipartite response regulators"/>
    <property type="match status" value="1"/>
</dbReference>
<dbReference type="GO" id="GO:0003677">
    <property type="term" value="F:DNA binding"/>
    <property type="evidence" value="ECO:0007669"/>
    <property type="project" value="InterPro"/>
</dbReference>
<dbReference type="Pfam" id="PF25873">
    <property type="entry name" value="WHD_MalT"/>
    <property type="match status" value="1"/>
</dbReference>
<dbReference type="InterPro" id="IPR011990">
    <property type="entry name" value="TPR-like_helical_dom_sf"/>
</dbReference>
<dbReference type="AlphaFoldDB" id="A0A561SJL9"/>
<evidence type="ECO:0000313" key="3">
    <source>
        <dbReference type="Proteomes" id="UP000321261"/>
    </source>
</evidence>
<keyword evidence="3" id="KW-1185">Reference proteome</keyword>
<dbReference type="EMBL" id="VIWU01000001">
    <property type="protein sequence ID" value="TWF75023.1"/>
    <property type="molecule type" value="Genomic_DNA"/>
</dbReference>
<dbReference type="OrthoDB" id="134985at2"/>
<gene>
    <name evidence="2" type="ORF">FHX44_11907</name>
</gene>
<reference evidence="2 3" key="1">
    <citation type="submission" date="2019-06" db="EMBL/GenBank/DDBJ databases">
        <title>Sequencing the genomes of 1000 actinobacteria strains.</title>
        <authorList>
            <person name="Klenk H.-P."/>
        </authorList>
    </citation>
    <scope>NUCLEOTIDE SEQUENCE [LARGE SCALE GENOMIC DNA]</scope>
    <source>
        <strain evidence="2 3">DSM 45671</strain>
    </source>
</reference>
<organism evidence="2 3">
    <name type="scientific">Pseudonocardia hierapolitana</name>
    <dbReference type="NCBI Taxonomy" id="1128676"/>
    <lineage>
        <taxon>Bacteria</taxon>
        <taxon>Bacillati</taxon>
        <taxon>Actinomycetota</taxon>
        <taxon>Actinomycetes</taxon>
        <taxon>Pseudonocardiales</taxon>
        <taxon>Pseudonocardiaceae</taxon>
        <taxon>Pseudonocardia</taxon>
    </lineage>
</organism>
<name>A0A561SJL9_9PSEU</name>
<protein>
    <submittedName>
        <fullName evidence="2">LuxR family maltose regulon positive regulatory protein</fullName>
    </submittedName>
</protein>
<dbReference type="SMART" id="SM00421">
    <property type="entry name" value="HTH_LUXR"/>
    <property type="match status" value="1"/>
</dbReference>
<dbReference type="Gene3D" id="1.25.40.10">
    <property type="entry name" value="Tetratricopeptide repeat domain"/>
    <property type="match status" value="1"/>
</dbReference>
<accession>A0A561SJL9</accession>
<dbReference type="Gene3D" id="3.40.50.300">
    <property type="entry name" value="P-loop containing nucleotide triphosphate hydrolases"/>
    <property type="match status" value="1"/>
</dbReference>
<dbReference type="InterPro" id="IPR000792">
    <property type="entry name" value="Tscrpt_reg_LuxR_C"/>
</dbReference>
<dbReference type="InterPro" id="IPR036388">
    <property type="entry name" value="WH-like_DNA-bd_sf"/>
</dbReference>
<evidence type="ECO:0000259" key="1">
    <source>
        <dbReference type="PROSITE" id="PS50043"/>
    </source>
</evidence>
<dbReference type="Proteomes" id="UP000321261">
    <property type="component" value="Unassembled WGS sequence"/>
</dbReference>
<sequence>MVPTADVSRPVPGLPEPFVPRPRLLAALDDAGSDRAVLVCAPAGFGKTALLAHWTRSAETAGTAVAWADIHRADDDPSRFWLTVLSAMRACRVVPMDSELHELCRVAPASWATSGFVTDLIGALDALPVRITLVLHDVHELVAPATLKALESLLFAGSAGLRLLLCSRSDPPLSLGQLRSAGRLREVRADELRFTVDEAGALLRRSGLRLTPSQVSEVHGGTRGWPEGVRLSGAALRGRADPHEFLQRLATNTRPLAAFLVDELLATLPSDDREALSTISIGGPVPAELAAALTGRPDAGPLLNRLARETGLVVPVRAPAAPFSVNPLVAALLRAEHSRRTEEHAKLHARAARWWMAQGDPVAAMAQAVRAADEGLLVELVHRCAAALLVTGYHLELRRALSEVGERVVAGDPWLCLCSALLRIETGDATGADADLRRAGELFPTEPDPRLAVLRSIAELFDSATAADLAADPHSLDEKQSRFDDPAWNALALVSVGGRALFADAAPVAASAALENALELARRHGFRYLEMQCLTLLAGVAGVAGNYRAMTTAANGALEAAAARGWDRSPWSATARWMLAYSALMRAQPAEARRYASEGLQRGGTALRPRMECALRAVHGAALFDSGREHEGLQQMRQARVGFGAVPLSAEQAATLAVLEHHAAVVLGRPRDARAVVAWLSDRIGMPGEVLLMRAWAELSAGRSQSARADVEPILAGTAPSVLPHTLVEALLVEASIDVTGGQVRTARDALRTALSSGASLDVVRPFALAEAEVRELLGRHIARSTSTEPFAARALAAGRRQDRRTARLDAAERQLIAVLSSPLSVEQIADELDIPIDQAQARLRMIYRKLGVSSRRTAVTAASERGILR</sequence>
<dbReference type="InterPro" id="IPR059106">
    <property type="entry name" value="WHD_MalT"/>
</dbReference>
<evidence type="ECO:0000313" key="2">
    <source>
        <dbReference type="EMBL" id="TWF75023.1"/>
    </source>
</evidence>
<dbReference type="Gene3D" id="1.10.10.10">
    <property type="entry name" value="Winged helix-like DNA-binding domain superfamily/Winged helix DNA-binding domain"/>
    <property type="match status" value="1"/>
</dbReference>
<comment type="caution">
    <text evidence="2">The sequence shown here is derived from an EMBL/GenBank/DDBJ whole genome shotgun (WGS) entry which is preliminary data.</text>
</comment>
<dbReference type="InterPro" id="IPR027417">
    <property type="entry name" value="P-loop_NTPase"/>
</dbReference>
<dbReference type="GO" id="GO:0006355">
    <property type="term" value="P:regulation of DNA-templated transcription"/>
    <property type="evidence" value="ECO:0007669"/>
    <property type="project" value="InterPro"/>
</dbReference>
<feature type="domain" description="HTH luxR-type" evidence="1">
    <location>
        <begin position="802"/>
        <end position="867"/>
    </location>
</feature>
<dbReference type="InterPro" id="IPR016032">
    <property type="entry name" value="Sig_transdc_resp-reg_C-effctor"/>
</dbReference>
<proteinExistence type="predicted"/>
<dbReference type="RefSeq" id="WP_147254302.1">
    <property type="nucleotide sequence ID" value="NZ_VIWU01000001.1"/>
</dbReference>
<dbReference type="PROSITE" id="PS50043">
    <property type="entry name" value="HTH_LUXR_2"/>
    <property type="match status" value="1"/>
</dbReference>